<dbReference type="PANTHER" id="PTHR11863">
    <property type="entry name" value="STEROL DESATURASE"/>
    <property type="match status" value="1"/>
</dbReference>
<dbReference type="Pfam" id="PF04116">
    <property type="entry name" value="FA_hydroxylase"/>
    <property type="match status" value="1"/>
</dbReference>
<evidence type="ECO:0000313" key="8">
    <source>
        <dbReference type="Proteomes" id="UP001465976"/>
    </source>
</evidence>
<reference evidence="7 8" key="1">
    <citation type="submission" date="2024-02" db="EMBL/GenBank/DDBJ databases">
        <title>A draft genome for the cacao thread blight pathogen Marasmius crinis-equi.</title>
        <authorList>
            <person name="Cohen S.P."/>
            <person name="Baruah I.K."/>
            <person name="Amoako-Attah I."/>
            <person name="Bukari Y."/>
            <person name="Meinhardt L.W."/>
            <person name="Bailey B.A."/>
        </authorList>
    </citation>
    <scope>NUCLEOTIDE SEQUENCE [LARGE SCALE GENOMIC DNA]</scope>
    <source>
        <strain evidence="7 8">GH-76</strain>
    </source>
</reference>
<evidence type="ECO:0000256" key="2">
    <source>
        <dbReference type="ARBA" id="ARBA00022692"/>
    </source>
</evidence>
<gene>
    <name evidence="7" type="primary">SUR2</name>
    <name evidence="7" type="ORF">V5O48_002738</name>
</gene>
<feature type="transmembrane region" description="Helical" evidence="5">
    <location>
        <begin position="38"/>
        <end position="58"/>
    </location>
</feature>
<dbReference type="InterPro" id="IPR050307">
    <property type="entry name" value="Sterol_Desaturase_Related"/>
</dbReference>
<keyword evidence="8" id="KW-1185">Reference proteome</keyword>
<sequence length="317" mass="36702">MAAPNATSCWRDVCFTSSDVPFYFSPKRQLVEGISDPILALAAPLISYWVLSLFFHFLDTQGKEWKWLEAYRIHESEDVKKRNLVSVGEVVWAVVWQQVLQTALGYVALEEHGADVWHMGKMQGWAKLLSPVVLRLVDPKHQARVLHDLAYFVYWWGVPTVQLFAAMFVIDTWQYFLHRFMHMNKFFYKHLHSVHHRLYVPYAFGALYNHPIEGFILDSVGSVLAEMITGMTTRQTLVLFGLASAKTVDDHCGYRFPLDPFQIVTGNNADYHDIHHQIIGIKSNFAQPFFIHWDVVLGTRMTRQEFEARKAKGRKAQ</sequence>
<dbReference type="GO" id="GO:0102772">
    <property type="term" value="F:sphingolipid C4-monooxygenase activity"/>
    <property type="evidence" value="ECO:0007669"/>
    <property type="project" value="UniProtKB-EC"/>
</dbReference>
<protein>
    <submittedName>
        <fullName evidence="7">Sphingolipid C4-hydroxylase sur2</fullName>
        <ecNumber evidence="7">1.14.18.5</ecNumber>
    </submittedName>
</protein>
<keyword evidence="3 5" id="KW-1133">Transmembrane helix</keyword>
<comment type="caution">
    <text evidence="7">The sequence shown here is derived from an EMBL/GenBank/DDBJ whole genome shotgun (WGS) entry which is preliminary data.</text>
</comment>
<evidence type="ECO:0000256" key="4">
    <source>
        <dbReference type="ARBA" id="ARBA00023136"/>
    </source>
</evidence>
<accession>A0ABR3FUZ3</accession>
<feature type="transmembrane region" description="Helical" evidence="5">
    <location>
        <begin position="153"/>
        <end position="177"/>
    </location>
</feature>
<dbReference type="InterPro" id="IPR006694">
    <property type="entry name" value="Fatty_acid_hydroxylase"/>
</dbReference>
<proteinExistence type="predicted"/>
<name>A0ABR3FUZ3_9AGAR</name>
<dbReference type="Proteomes" id="UP001465976">
    <property type="component" value="Unassembled WGS sequence"/>
</dbReference>
<keyword evidence="7" id="KW-0560">Oxidoreductase</keyword>
<evidence type="ECO:0000256" key="5">
    <source>
        <dbReference type="SAM" id="Phobius"/>
    </source>
</evidence>
<evidence type="ECO:0000313" key="7">
    <source>
        <dbReference type="EMBL" id="KAL0579284.1"/>
    </source>
</evidence>
<evidence type="ECO:0000256" key="3">
    <source>
        <dbReference type="ARBA" id="ARBA00022989"/>
    </source>
</evidence>
<dbReference type="EC" id="1.14.18.5" evidence="7"/>
<evidence type="ECO:0000256" key="1">
    <source>
        <dbReference type="ARBA" id="ARBA00004370"/>
    </source>
</evidence>
<keyword evidence="4 5" id="KW-0472">Membrane</keyword>
<dbReference type="EMBL" id="JBAHYK010000065">
    <property type="protein sequence ID" value="KAL0579284.1"/>
    <property type="molecule type" value="Genomic_DNA"/>
</dbReference>
<feature type="domain" description="Fatty acid hydroxylase" evidence="6">
    <location>
        <begin position="164"/>
        <end position="299"/>
    </location>
</feature>
<keyword evidence="2 5" id="KW-0812">Transmembrane</keyword>
<organism evidence="7 8">
    <name type="scientific">Marasmius crinis-equi</name>
    <dbReference type="NCBI Taxonomy" id="585013"/>
    <lineage>
        <taxon>Eukaryota</taxon>
        <taxon>Fungi</taxon>
        <taxon>Dikarya</taxon>
        <taxon>Basidiomycota</taxon>
        <taxon>Agaricomycotina</taxon>
        <taxon>Agaricomycetes</taxon>
        <taxon>Agaricomycetidae</taxon>
        <taxon>Agaricales</taxon>
        <taxon>Marasmiineae</taxon>
        <taxon>Marasmiaceae</taxon>
        <taxon>Marasmius</taxon>
    </lineage>
</organism>
<comment type="subcellular location">
    <subcellularLocation>
        <location evidence="1">Membrane</location>
    </subcellularLocation>
</comment>
<evidence type="ECO:0000259" key="6">
    <source>
        <dbReference type="Pfam" id="PF04116"/>
    </source>
</evidence>